<organism evidence="1 2">
    <name type="scientific">Candidatus Magasanikbacteria bacterium RIFCSPHIGHO2_02_FULL_51_14</name>
    <dbReference type="NCBI Taxonomy" id="1798683"/>
    <lineage>
        <taxon>Bacteria</taxon>
        <taxon>Candidatus Magasanikiibacteriota</taxon>
    </lineage>
</organism>
<gene>
    <name evidence="1" type="ORF">A3C90_03870</name>
</gene>
<comment type="caution">
    <text evidence="1">The sequence shown here is derived from an EMBL/GenBank/DDBJ whole genome shotgun (WGS) entry which is preliminary data.</text>
</comment>
<evidence type="ECO:0000313" key="2">
    <source>
        <dbReference type="Proteomes" id="UP000177457"/>
    </source>
</evidence>
<name>A0A1F6MDT5_9BACT</name>
<dbReference type="EMBL" id="MFQE01000061">
    <property type="protein sequence ID" value="OGH69827.1"/>
    <property type="molecule type" value="Genomic_DNA"/>
</dbReference>
<dbReference type="AlphaFoldDB" id="A0A1F6MDT5"/>
<reference evidence="1 2" key="1">
    <citation type="journal article" date="2016" name="Nat. Commun.">
        <title>Thousands of microbial genomes shed light on interconnected biogeochemical processes in an aquifer system.</title>
        <authorList>
            <person name="Anantharaman K."/>
            <person name="Brown C.T."/>
            <person name="Hug L.A."/>
            <person name="Sharon I."/>
            <person name="Castelle C.J."/>
            <person name="Probst A.J."/>
            <person name="Thomas B.C."/>
            <person name="Singh A."/>
            <person name="Wilkins M.J."/>
            <person name="Karaoz U."/>
            <person name="Brodie E.L."/>
            <person name="Williams K.H."/>
            <person name="Hubbard S.S."/>
            <person name="Banfield J.F."/>
        </authorList>
    </citation>
    <scope>NUCLEOTIDE SEQUENCE [LARGE SCALE GENOMIC DNA]</scope>
</reference>
<evidence type="ECO:0000313" key="1">
    <source>
        <dbReference type="EMBL" id="OGH69827.1"/>
    </source>
</evidence>
<dbReference type="Proteomes" id="UP000177457">
    <property type="component" value="Unassembled WGS sequence"/>
</dbReference>
<proteinExistence type="predicted"/>
<protein>
    <submittedName>
        <fullName evidence="1">Uncharacterized protein</fullName>
    </submittedName>
</protein>
<sequence length="91" mass="10300">MFRPCCDLLWVRLTAEGAEAYQEYERSCGIMPPEKPPVGEWTVCTLPVLAVYLAEPFRKGRAEQCFVDSEIHTERPEGAPEPAAFRWGVGR</sequence>
<accession>A0A1F6MDT5</accession>